<feature type="transmembrane region" description="Helical" evidence="5">
    <location>
        <begin position="364"/>
        <end position="381"/>
    </location>
</feature>
<feature type="transmembrane region" description="Helical" evidence="5">
    <location>
        <begin position="290"/>
        <end position="313"/>
    </location>
</feature>
<gene>
    <name evidence="6" type="ORF">E3202_01385</name>
</gene>
<feature type="transmembrane region" description="Helical" evidence="5">
    <location>
        <begin position="21"/>
        <end position="51"/>
    </location>
</feature>
<dbReference type="SUPFAM" id="SSF161098">
    <property type="entry name" value="MetI-like"/>
    <property type="match status" value="1"/>
</dbReference>
<organism evidence="6 7">
    <name type="scientific">Oecophyllibacter saccharovorans</name>
    <dbReference type="NCBI Taxonomy" id="2558360"/>
    <lineage>
        <taxon>Bacteria</taxon>
        <taxon>Pseudomonadati</taxon>
        <taxon>Pseudomonadota</taxon>
        <taxon>Alphaproteobacteria</taxon>
        <taxon>Acetobacterales</taxon>
        <taxon>Acetobacteraceae</taxon>
        <taxon>Oecophyllibacter</taxon>
    </lineage>
</organism>
<dbReference type="GO" id="GO:0016020">
    <property type="term" value="C:membrane"/>
    <property type="evidence" value="ECO:0007669"/>
    <property type="project" value="UniProtKB-SubCell"/>
</dbReference>
<feature type="transmembrane region" description="Helical" evidence="5">
    <location>
        <begin position="387"/>
        <end position="408"/>
    </location>
</feature>
<proteinExistence type="predicted"/>
<evidence type="ECO:0000256" key="3">
    <source>
        <dbReference type="ARBA" id="ARBA00022989"/>
    </source>
</evidence>
<feature type="transmembrane region" description="Helical" evidence="5">
    <location>
        <begin position="235"/>
        <end position="256"/>
    </location>
</feature>
<dbReference type="AlphaFoldDB" id="A0A506UQM0"/>
<evidence type="ECO:0000256" key="5">
    <source>
        <dbReference type="SAM" id="Phobius"/>
    </source>
</evidence>
<sequence length="517" mass="57159">MKASSSLQSSLHVGRRLFHMLIRAVHGPVTVMASLVLLALCLGTAFFTTLANQPVEPYVPGYFLSGLTVTLLQLALSLAVAFLTFCIPGAIVLGLLSPSWRRPLSGFLEVAADLPALAGCGLLLAAGFSSLTTIALVTGVSLGVRSLVEGLKASRELPEAFFHTAQSLRLTRMQLFRHLHLPLVFPAVGRGLIEDMPDFWVRLLGSQMLLFLYRPQQFSGWGGEVLQALAAGKPWAFVALVLGASSLGILFHQLLIRPLHHLLKGYESALPANPYFFRSRIKLPGAVENSFFFSLGLFLALLGGVVGLCGYAYTVHAMAEGVWELSLLFCILTLPIFWATGLFWLCGGSWALQWKSVWCKTVRHALLFMALFPFVFFYPLLREAGPILLAPFLLLWLTLQGEMGGLVIKAAQNSRLREYFSQARKLQLPLLQEWLAIRLPLMLPAVMRGQQILSWGGWNAAYLVLIFFFVPRLIGRDLPPVTHGIFLLCLTALIFGYRSFLLFPASAWLGRKYRLDS</sequence>
<feature type="transmembrane region" description="Helical" evidence="5">
    <location>
        <begin position="325"/>
        <end position="352"/>
    </location>
</feature>
<keyword evidence="2 5" id="KW-0812">Transmembrane</keyword>
<comment type="caution">
    <text evidence="6">The sequence shown here is derived from an EMBL/GenBank/DDBJ whole genome shotgun (WGS) entry which is preliminary data.</text>
</comment>
<keyword evidence="3 5" id="KW-1133">Transmembrane helix</keyword>
<accession>A0A506UQM0</accession>
<comment type="subcellular location">
    <subcellularLocation>
        <location evidence="1">Membrane</location>
        <topology evidence="1">Multi-pass membrane protein</topology>
    </subcellularLocation>
</comment>
<keyword evidence="4 5" id="KW-0472">Membrane</keyword>
<dbReference type="Gene3D" id="1.10.3720.10">
    <property type="entry name" value="MetI-like"/>
    <property type="match status" value="1"/>
</dbReference>
<reference evidence="6 7" key="1">
    <citation type="submission" date="2019-03" db="EMBL/GenBank/DDBJ databases">
        <title>The complete genome sequence of Neokomagataea sp. Jb2 NBRC113641.</title>
        <authorList>
            <person name="Chua K.-O."/>
            <person name="Chan K.-G."/>
            <person name="See-Too W.-S."/>
        </authorList>
    </citation>
    <scope>NUCLEOTIDE SEQUENCE [LARGE SCALE GENOMIC DNA]</scope>
    <source>
        <strain evidence="6 7">Jb2</strain>
    </source>
</reference>
<dbReference type="Proteomes" id="UP000315037">
    <property type="component" value="Unassembled WGS sequence"/>
</dbReference>
<keyword evidence="7" id="KW-1185">Reference proteome</keyword>
<evidence type="ECO:0000313" key="7">
    <source>
        <dbReference type="Proteomes" id="UP000315037"/>
    </source>
</evidence>
<name>A0A506UQM0_9PROT</name>
<evidence type="ECO:0000313" key="6">
    <source>
        <dbReference type="EMBL" id="TPW35647.1"/>
    </source>
</evidence>
<evidence type="ECO:0000256" key="4">
    <source>
        <dbReference type="ARBA" id="ARBA00023136"/>
    </source>
</evidence>
<feature type="transmembrane region" description="Helical" evidence="5">
    <location>
        <begin position="452"/>
        <end position="473"/>
    </location>
</feature>
<dbReference type="EMBL" id="SORZ01000001">
    <property type="protein sequence ID" value="TPW35647.1"/>
    <property type="molecule type" value="Genomic_DNA"/>
</dbReference>
<feature type="transmembrane region" description="Helical" evidence="5">
    <location>
        <begin position="485"/>
        <end position="509"/>
    </location>
</feature>
<evidence type="ECO:0000256" key="1">
    <source>
        <dbReference type="ARBA" id="ARBA00004141"/>
    </source>
</evidence>
<evidence type="ECO:0000256" key="2">
    <source>
        <dbReference type="ARBA" id="ARBA00022692"/>
    </source>
</evidence>
<protein>
    <submittedName>
        <fullName evidence="6">Uncharacterized protein</fullName>
    </submittedName>
</protein>
<feature type="transmembrane region" description="Helical" evidence="5">
    <location>
        <begin position="71"/>
        <end position="96"/>
    </location>
</feature>
<dbReference type="InterPro" id="IPR035906">
    <property type="entry name" value="MetI-like_sf"/>
</dbReference>
<feature type="transmembrane region" description="Helical" evidence="5">
    <location>
        <begin position="116"/>
        <end position="137"/>
    </location>
</feature>
<dbReference type="RefSeq" id="WP_165600130.1">
    <property type="nucleotide sequence ID" value="NZ_SORZ01000001.1"/>
</dbReference>